<evidence type="ECO:0000313" key="2">
    <source>
        <dbReference type="EMBL" id="CAE8620153.1"/>
    </source>
</evidence>
<dbReference type="SMART" id="SM00135">
    <property type="entry name" value="LY"/>
    <property type="match status" value="5"/>
</dbReference>
<dbReference type="Proteomes" id="UP000626109">
    <property type="component" value="Unassembled WGS sequence"/>
</dbReference>
<dbReference type="PANTHER" id="PTHR46388:SF2">
    <property type="entry name" value="NHL REPEAT-CONTAINING PROTEIN 2"/>
    <property type="match status" value="1"/>
</dbReference>
<dbReference type="InterPro" id="IPR000033">
    <property type="entry name" value="LDLR_classB_rpt"/>
</dbReference>
<evidence type="ECO:0000313" key="4">
    <source>
        <dbReference type="Proteomes" id="UP000626109"/>
    </source>
</evidence>
<feature type="chain" id="PRO_5036408932" description="Peptidylamidoglycolate lyase" evidence="1">
    <location>
        <begin position="27"/>
        <end position="538"/>
    </location>
</feature>
<dbReference type="OrthoDB" id="407945at2759"/>
<name>A0A813JBJ1_POLGL</name>
<dbReference type="Gene3D" id="2.120.10.30">
    <property type="entry name" value="TolB, C-terminal domain"/>
    <property type="match status" value="3"/>
</dbReference>
<evidence type="ECO:0000313" key="3">
    <source>
        <dbReference type="EMBL" id="CAE8678265.1"/>
    </source>
</evidence>
<comment type="caution">
    <text evidence="3">The sequence shown here is derived from an EMBL/GenBank/DDBJ whole genome shotgun (WGS) entry which is preliminary data.</text>
</comment>
<dbReference type="EMBL" id="CAJNNW010025673">
    <property type="protein sequence ID" value="CAE8678265.1"/>
    <property type="molecule type" value="Genomic_DNA"/>
</dbReference>
<evidence type="ECO:0008006" key="6">
    <source>
        <dbReference type="Google" id="ProtNLM"/>
    </source>
</evidence>
<dbReference type="SUPFAM" id="SSF63825">
    <property type="entry name" value="YWTD domain"/>
    <property type="match status" value="1"/>
</dbReference>
<dbReference type="EMBL" id="CAJNNV010027360">
    <property type="protein sequence ID" value="CAE8620153.1"/>
    <property type="molecule type" value="Genomic_DNA"/>
</dbReference>
<evidence type="ECO:0000313" key="5">
    <source>
        <dbReference type="Proteomes" id="UP000654075"/>
    </source>
</evidence>
<reference evidence="3" key="1">
    <citation type="submission" date="2021-02" db="EMBL/GenBank/DDBJ databases">
        <authorList>
            <person name="Dougan E. K."/>
            <person name="Rhodes N."/>
            <person name="Thang M."/>
            <person name="Chan C."/>
        </authorList>
    </citation>
    <scope>NUCLEOTIDE SEQUENCE</scope>
</reference>
<sequence>MHLSCSLHAGSLLVAVFLLQVQECTGSFYLYVNEPNCTWMNPWGRPTPLVAGDLGFYGAYGDGGPASLARFRLPRALALDDDRQRLYISDAANHAIRVVDLVSSKVDRIAGVLESPGAAGDGGPALTANLREPNGLALDTTAGRQHLYVADQGNHMLRLIDLNTGLISRIAGTPGVDGNSGDGGLATAAQLNSPTGLALDILSRMLYFSDAGNAQIRVVDLSTGILSRVAPAVTLVYPVGLAVDAPGRVLYVADSGNAVVLKLNLTHSNAQAVVVAGAPGQVGGRGDGGAIFTGPVGPALGARLKNPAGLALDVLAQRLYIADTADPAVRVVDLTSGNLSLATTRGGYFNQGVANDELGPVGLALSTAQVPGFTIESVFNVPIDGGASLHGMYFYLNKKGRSLAGGLFMGPGNPEQWAPPGYVHRTRQYRRGVLHWVGYVEFFDYRYAQGPTRQSFPSLDVTGIRYPREVAAEFQFEVGDVLLAPTLFQPEEATQILYFAEGYNYVVRQVELATPVASLCGDPAITGLGKGYIDGIER</sequence>
<keyword evidence="1" id="KW-0732">Signal</keyword>
<protein>
    <recommendedName>
        <fullName evidence="6">Peptidylamidoglycolate lyase</fullName>
    </recommendedName>
</protein>
<feature type="signal peptide" evidence="1">
    <location>
        <begin position="1"/>
        <end position="26"/>
    </location>
</feature>
<organism evidence="3 4">
    <name type="scientific">Polarella glacialis</name>
    <name type="common">Dinoflagellate</name>
    <dbReference type="NCBI Taxonomy" id="89957"/>
    <lineage>
        <taxon>Eukaryota</taxon>
        <taxon>Sar</taxon>
        <taxon>Alveolata</taxon>
        <taxon>Dinophyceae</taxon>
        <taxon>Suessiales</taxon>
        <taxon>Suessiaceae</taxon>
        <taxon>Polarella</taxon>
    </lineage>
</organism>
<evidence type="ECO:0000256" key="1">
    <source>
        <dbReference type="SAM" id="SignalP"/>
    </source>
</evidence>
<dbReference type="AlphaFoldDB" id="A0A813JBJ1"/>
<dbReference type="PANTHER" id="PTHR46388">
    <property type="entry name" value="NHL REPEAT-CONTAINING PROTEIN 2"/>
    <property type="match status" value="1"/>
</dbReference>
<proteinExistence type="predicted"/>
<dbReference type="InterPro" id="IPR011042">
    <property type="entry name" value="6-blade_b-propeller_TolB-like"/>
</dbReference>
<keyword evidence="5" id="KW-1185">Reference proteome</keyword>
<dbReference type="Proteomes" id="UP000654075">
    <property type="component" value="Unassembled WGS sequence"/>
</dbReference>
<accession>A0A813JBJ1</accession>
<gene>
    <name evidence="2" type="ORF">PGLA1383_LOCUS37720</name>
    <name evidence="3" type="ORF">PGLA2088_LOCUS20711</name>
</gene>